<dbReference type="InterPro" id="IPR015760">
    <property type="entry name" value="TIF_IF2"/>
</dbReference>
<dbReference type="AlphaFoldDB" id="A0A2H0TTB3"/>
<dbReference type="Pfam" id="PF14578">
    <property type="entry name" value="GTP_EFTU_D4"/>
    <property type="match status" value="1"/>
</dbReference>
<dbReference type="Gene3D" id="3.40.50.300">
    <property type="entry name" value="P-loop containing nucleotide triphosphate hydrolases"/>
    <property type="match status" value="1"/>
</dbReference>
<dbReference type="GO" id="GO:0005737">
    <property type="term" value="C:cytoplasm"/>
    <property type="evidence" value="ECO:0007669"/>
    <property type="project" value="UniProtKB-SubCell"/>
</dbReference>
<dbReference type="InterPro" id="IPR044145">
    <property type="entry name" value="IF2_II"/>
</dbReference>
<evidence type="ECO:0000313" key="11">
    <source>
        <dbReference type="Proteomes" id="UP000230154"/>
    </source>
</evidence>
<dbReference type="NCBIfam" id="TIGR00231">
    <property type="entry name" value="small_GTP"/>
    <property type="match status" value="1"/>
</dbReference>
<dbReference type="Pfam" id="PF04760">
    <property type="entry name" value="IF2_N"/>
    <property type="match status" value="1"/>
</dbReference>
<feature type="binding site" evidence="7">
    <location>
        <begin position="165"/>
        <end position="172"/>
    </location>
    <ligand>
        <name>GTP</name>
        <dbReference type="ChEBI" id="CHEBI:37565"/>
    </ligand>
</feature>
<dbReference type="InterPro" id="IPR036925">
    <property type="entry name" value="TIF_IF2_dom3_sf"/>
</dbReference>
<comment type="function">
    <text evidence="7 8">One of the essential components for the initiation of protein synthesis. Protects formylmethionyl-tRNA from spontaneous hydrolysis and promotes its binding to the 30S ribosomal subunits. Also involved in the hydrolysis of GTP during the formation of the 70S ribosomal complex.</text>
</comment>
<keyword evidence="4 7" id="KW-0547">Nucleotide-binding</keyword>
<dbReference type="SUPFAM" id="SSF52156">
    <property type="entry name" value="Initiation factor IF2/eIF5b, domain 3"/>
    <property type="match status" value="1"/>
</dbReference>
<comment type="similarity">
    <text evidence="1 7 8">Belongs to the TRAFAC class translation factor GTPase superfamily. Classic translation factor GTPase family. IF-2 subfamily.</text>
</comment>
<comment type="caution">
    <text evidence="10">The sequence shown here is derived from an EMBL/GenBank/DDBJ whole genome shotgun (WGS) entry which is preliminary data.</text>
</comment>
<dbReference type="InterPro" id="IPR027417">
    <property type="entry name" value="P-loop_NTPase"/>
</dbReference>
<evidence type="ECO:0000256" key="7">
    <source>
        <dbReference type="HAMAP-Rule" id="MF_00100"/>
    </source>
</evidence>
<dbReference type="Proteomes" id="UP000230154">
    <property type="component" value="Unassembled WGS sequence"/>
</dbReference>
<dbReference type="CDD" id="cd03702">
    <property type="entry name" value="IF2_mtIF2_II"/>
    <property type="match status" value="1"/>
</dbReference>
<keyword evidence="6 7" id="KW-0342">GTP-binding</keyword>
<dbReference type="FunFam" id="3.40.50.10050:FF:000001">
    <property type="entry name" value="Translation initiation factor IF-2"/>
    <property type="match status" value="1"/>
</dbReference>
<dbReference type="InterPro" id="IPR006847">
    <property type="entry name" value="IF2_N"/>
</dbReference>
<keyword evidence="5 7" id="KW-0648">Protein biosynthesis</keyword>
<name>A0A2H0TTB3_9BACT</name>
<dbReference type="SUPFAM" id="SSF52540">
    <property type="entry name" value="P-loop containing nucleoside triphosphate hydrolases"/>
    <property type="match status" value="1"/>
</dbReference>
<dbReference type="InterPro" id="IPR053905">
    <property type="entry name" value="EF-G-like_DII"/>
</dbReference>
<protein>
    <recommendedName>
        <fullName evidence="2 7">Translation initiation factor IF-2</fullName>
    </recommendedName>
</protein>
<sequence length="655" mass="71593">MAKIRSRNNVKILDFIKEIGISEMELARILRELRIRMEEGQKNLDQQEAARVRGFLNTQRRRAELQKQTIALPPIIKVSELAERMELPIGIVQSTLLKMGVMATLNDDVDYETAAIIATELGYNTEERVEELEKDVLTPEKLDEILKKEDPKLQHERPPVVTIMGHVDHGKTTLLDTIRSANVAAGEAGGITQTISSYQVKYKQRLITFIDTPGHETFEFMRRRGASLADIAILVVAADDGVKPQTKEAVKHARAAGVPIVVAINKVDKPAANVDRVKGELAELDLTPEDWGGKTVTVPVSALKKKGIDDLLDMVLLTADVDPPKAIAERAALGSVIESRLDKHLGPLAAVLVHTGTLKVGDDVVVGRAAGRVRRLLDFRGKPLAAAGPSMPATIVGLTDVPQAGEVLQAVEATSEAKSKAAARRGIVKRVMSGLDDDERQALPLVIKADSHGSLEALLQTIEAMTPPEVRLSVIRADVGTVSDSDVLTAQAAGAIIYAFHTTVEGMSRRLADKEHVPVREFSVIYHLTEDVRKEIEERLPTELVREDLGILKVMKVFFSTQKRKIVGGEVTEGTIVPGAKVIVMRQPVGGSGDRTEIGSGEIVEMEREKKKLQRAEHGDQIGLTVDGKGKIKEGDVLKIYREEKVRKGSVIDKQ</sequence>
<dbReference type="Gene3D" id="2.40.30.10">
    <property type="entry name" value="Translation factors"/>
    <property type="match status" value="2"/>
</dbReference>
<keyword evidence="3 7" id="KW-0396">Initiation factor</keyword>
<gene>
    <name evidence="7" type="primary">infB</name>
    <name evidence="10" type="ORF">COU35_00675</name>
</gene>
<evidence type="ECO:0000313" key="10">
    <source>
        <dbReference type="EMBL" id="PIR74776.1"/>
    </source>
</evidence>
<dbReference type="InterPro" id="IPR000795">
    <property type="entry name" value="T_Tr_GTP-bd_dom"/>
</dbReference>
<feature type="region of interest" description="G-domain" evidence="7">
    <location>
        <begin position="159"/>
        <end position="307"/>
    </location>
</feature>
<accession>A0A2H0TTB3</accession>
<dbReference type="InterPro" id="IPR023115">
    <property type="entry name" value="TIF_IF2_dom3"/>
</dbReference>
<feature type="domain" description="Tr-type G" evidence="9">
    <location>
        <begin position="156"/>
        <end position="325"/>
    </location>
</feature>
<reference evidence="11" key="1">
    <citation type="submission" date="2017-09" db="EMBL/GenBank/DDBJ databases">
        <title>Depth-based differentiation of microbial function through sediment-hosted aquifers and enrichment of novel symbionts in the deep terrestrial subsurface.</title>
        <authorList>
            <person name="Probst A.J."/>
            <person name="Ladd B."/>
            <person name="Jarett J.K."/>
            <person name="Geller-Mcgrath D.E."/>
            <person name="Sieber C.M.K."/>
            <person name="Emerson J.B."/>
            <person name="Anantharaman K."/>
            <person name="Thomas B.C."/>
            <person name="Malmstrom R."/>
            <person name="Stieglmeier M."/>
            <person name="Klingl A."/>
            <person name="Woyke T."/>
            <person name="Ryan C.M."/>
            <person name="Banfield J.F."/>
        </authorList>
    </citation>
    <scope>NUCLEOTIDE SEQUENCE [LARGE SCALE GENOMIC DNA]</scope>
</reference>
<evidence type="ECO:0000256" key="1">
    <source>
        <dbReference type="ARBA" id="ARBA00007733"/>
    </source>
</evidence>
<dbReference type="Pfam" id="PF22042">
    <property type="entry name" value="EF-G_D2"/>
    <property type="match status" value="1"/>
</dbReference>
<dbReference type="Pfam" id="PF00009">
    <property type="entry name" value="GTP_EFTU"/>
    <property type="match status" value="1"/>
</dbReference>
<dbReference type="GO" id="GO:0003743">
    <property type="term" value="F:translation initiation factor activity"/>
    <property type="evidence" value="ECO:0007669"/>
    <property type="project" value="UniProtKB-UniRule"/>
</dbReference>
<dbReference type="SUPFAM" id="SSF50447">
    <property type="entry name" value="Translation proteins"/>
    <property type="match status" value="2"/>
</dbReference>
<evidence type="ECO:0000256" key="2">
    <source>
        <dbReference type="ARBA" id="ARBA00020675"/>
    </source>
</evidence>
<comment type="subcellular location">
    <subcellularLocation>
        <location evidence="7">Cytoplasm</location>
    </subcellularLocation>
</comment>
<dbReference type="InterPro" id="IPR029459">
    <property type="entry name" value="EFTU-type"/>
</dbReference>
<dbReference type="InterPro" id="IPR000178">
    <property type="entry name" value="TF_IF2_bacterial-like"/>
</dbReference>
<dbReference type="FunFam" id="3.40.50.300:FF:000019">
    <property type="entry name" value="Translation initiation factor IF-2"/>
    <property type="match status" value="1"/>
</dbReference>
<dbReference type="CDD" id="cd01887">
    <property type="entry name" value="IF2_eIF5B"/>
    <property type="match status" value="1"/>
</dbReference>
<feature type="binding site" evidence="7">
    <location>
        <begin position="211"/>
        <end position="215"/>
    </location>
    <ligand>
        <name>GTP</name>
        <dbReference type="ChEBI" id="CHEBI:37565"/>
    </ligand>
</feature>
<keyword evidence="7" id="KW-0963">Cytoplasm</keyword>
<organism evidence="10 11">
    <name type="scientific">Candidatus Magasanikbacteria bacterium CG10_big_fil_rev_8_21_14_0_10_47_10</name>
    <dbReference type="NCBI Taxonomy" id="1974652"/>
    <lineage>
        <taxon>Bacteria</taxon>
        <taxon>Candidatus Magasanikiibacteriota</taxon>
    </lineage>
</organism>
<evidence type="ECO:0000256" key="5">
    <source>
        <dbReference type="ARBA" id="ARBA00022917"/>
    </source>
</evidence>
<dbReference type="EMBL" id="PFCB01000006">
    <property type="protein sequence ID" value="PIR74776.1"/>
    <property type="molecule type" value="Genomic_DNA"/>
</dbReference>
<dbReference type="InterPro" id="IPR005225">
    <property type="entry name" value="Small_GTP-bd"/>
</dbReference>
<dbReference type="HAMAP" id="MF_00100_B">
    <property type="entry name" value="IF_2_B"/>
    <property type="match status" value="1"/>
</dbReference>
<dbReference type="PROSITE" id="PS51722">
    <property type="entry name" value="G_TR_2"/>
    <property type="match status" value="1"/>
</dbReference>
<proteinExistence type="inferred from homology"/>
<dbReference type="InterPro" id="IPR009000">
    <property type="entry name" value="Transl_B-barrel_sf"/>
</dbReference>
<dbReference type="NCBIfam" id="TIGR00487">
    <property type="entry name" value="IF-2"/>
    <property type="match status" value="1"/>
</dbReference>
<dbReference type="PANTHER" id="PTHR43381:SF4">
    <property type="entry name" value="EUKARYOTIC TRANSLATION INITIATION FACTOR 5B"/>
    <property type="match status" value="1"/>
</dbReference>
<dbReference type="PANTHER" id="PTHR43381">
    <property type="entry name" value="TRANSLATION INITIATION FACTOR IF-2-RELATED"/>
    <property type="match status" value="1"/>
</dbReference>
<dbReference type="GO" id="GO:0005525">
    <property type="term" value="F:GTP binding"/>
    <property type="evidence" value="ECO:0007669"/>
    <property type="project" value="UniProtKB-KW"/>
</dbReference>
<evidence type="ECO:0000256" key="6">
    <source>
        <dbReference type="ARBA" id="ARBA00023134"/>
    </source>
</evidence>
<dbReference type="GO" id="GO:0003924">
    <property type="term" value="F:GTPase activity"/>
    <property type="evidence" value="ECO:0007669"/>
    <property type="project" value="UniProtKB-UniRule"/>
</dbReference>
<dbReference type="Pfam" id="PF11987">
    <property type="entry name" value="IF-2"/>
    <property type="match status" value="1"/>
</dbReference>
<dbReference type="Gene3D" id="3.40.50.10050">
    <property type="entry name" value="Translation initiation factor IF- 2, domain 3"/>
    <property type="match status" value="1"/>
</dbReference>
<evidence type="ECO:0000256" key="4">
    <source>
        <dbReference type="ARBA" id="ARBA00022741"/>
    </source>
</evidence>
<evidence type="ECO:0000256" key="8">
    <source>
        <dbReference type="RuleBase" id="RU000644"/>
    </source>
</evidence>
<evidence type="ECO:0000259" key="9">
    <source>
        <dbReference type="PROSITE" id="PS51722"/>
    </source>
</evidence>
<feature type="binding site" evidence="7">
    <location>
        <begin position="265"/>
        <end position="268"/>
    </location>
    <ligand>
        <name>GTP</name>
        <dbReference type="ChEBI" id="CHEBI:37565"/>
    </ligand>
</feature>
<evidence type="ECO:0000256" key="3">
    <source>
        <dbReference type="ARBA" id="ARBA00022540"/>
    </source>
</evidence>